<dbReference type="SUPFAM" id="SSF53383">
    <property type="entry name" value="PLP-dependent transferases"/>
    <property type="match status" value="1"/>
</dbReference>
<evidence type="ECO:0000256" key="3">
    <source>
        <dbReference type="ARBA" id="ARBA00013071"/>
    </source>
</evidence>
<dbReference type="Proteomes" id="UP000182517">
    <property type="component" value="Chromosome"/>
</dbReference>
<sequence length="453" mass="51271">MIQPNDVKKILSRHMLTEGYDIILDVNRSSGSWFVDERNGERYLDFFSMYASMAVGYNHPRLLDIEAQLGRLAVNKPSNSDVYTIAMAEFVETFSRLAIPGYLPHAFFIDGGALAVENALKTAFDWKVRKNRMAGLRENSGGQVIHFRQAFHGRSGYTLSLTNTHDLRKIKFFPTFDWPRIVNPKVSFPLDEANLAQVLALETQALAEIDRVVQEQGPFIAALIIEPVQGEGGDNHFRREFLQALRTLCDEHDILLIFDEVQTGVGLTGRFWAHEHFDVKPDILAFGKKTQVCGILASRRIDEVGCHVFKERSRINSTFGGNLVDMARCRQILQIIEEEQLLENARCQGERLLFGLQQLAIDFSETVSNPRGLGLMCAFDAPDHLCRDQLVKACFQNKLLLVGCGRRSIRFRPHLIVRAEEIEQCLSILRGVLQRGDYRSLEIHRDPCLGGGP</sequence>
<name>A0A1L3GSY8_9BACT</name>
<keyword evidence="4" id="KW-0032">Aminotransferase</keyword>
<dbReference type="InterPro" id="IPR017657">
    <property type="entry name" value="L-lysine_6-transaminase"/>
</dbReference>
<dbReference type="Gene3D" id="3.90.1150.10">
    <property type="entry name" value="Aspartate Aminotransferase, domain 1"/>
    <property type="match status" value="1"/>
</dbReference>
<dbReference type="Pfam" id="PF00202">
    <property type="entry name" value="Aminotran_3"/>
    <property type="match status" value="1"/>
</dbReference>
<dbReference type="Gene3D" id="3.40.640.10">
    <property type="entry name" value="Type I PLP-dependent aspartate aminotransferase-like (Major domain)"/>
    <property type="match status" value="1"/>
</dbReference>
<evidence type="ECO:0000256" key="2">
    <source>
        <dbReference type="ARBA" id="ARBA00008954"/>
    </source>
</evidence>
<evidence type="ECO:0000256" key="8">
    <source>
        <dbReference type="ARBA" id="ARBA00050040"/>
    </source>
</evidence>
<dbReference type="AlphaFoldDB" id="A0A1L3GSY8"/>
<proteinExistence type="inferred from homology"/>
<reference evidence="10 11" key="1">
    <citation type="journal article" date="2017" name="Genome Announc.">
        <title>Complete Genome Sequences of Two Acetylene-Fermenting Pelobacter acetylenicus Strains.</title>
        <authorList>
            <person name="Sutton J.M."/>
            <person name="Baesman S.M."/>
            <person name="Fierst J.L."/>
            <person name="Poret-Peterson A.T."/>
            <person name="Oremland R.S."/>
            <person name="Dunlap D.S."/>
            <person name="Akob D.M."/>
        </authorList>
    </citation>
    <scope>NUCLEOTIDE SEQUENCE [LARGE SCALE GENOMIC DNA]</scope>
    <source>
        <strain evidence="10 11">SFB93</strain>
    </source>
</reference>
<comment type="cofactor">
    <cofactor evidence="1">
        <name>pyridoxal 5'-phosphate</name>
        <dbReference type="ChEBI" id="CHEBI:597326"/>
    </cofactor>
</comment>
<dbReference type="PIRSF" id="PIRSF000521">
    <property type="entry name" value="Transaminase_4ab_Lys_Orn"/>
    <property type="match status" value="1"/>
</dbReference>
<dbReference type="GO" id="GO:0009450">
    <property type="term" value="P:gamma-aminobutyric acid catabolic process"/>
    <property type="evidence" value="ECO:0007669"/>
    <property type="project" value="TreeGrafter"/>
</dbReference>
<gene>
    <name evidence="10" type="ORF">A7E78_13695</name>
</gene>
<evidence type="ECO:0000256" key="5">
    <source>
        <dbReference type="ARBA" id="ARBA00022679"/>
    </source>
</evidence>
<dbReference type="RefSeq" id="WP_072284813.1">
    <property type="nucleotide sequence ID" value="NZ_CP015519.1"/>
</dbReference>
<organism evidence="10 11">
    <name type="scientific">Syntrophotalea acetylenivorans</name>
    <dbReference type="NCBI Taxonomy" id="1842532"/>
    <lineage>
        <taxon>Bacteria</taxon>
        <taxon>Pseudomonadati</taxon>
        <taxon>Thermodesulfobacteriota</taxon>
        <taxon>Desulfuromonadia</taxon>
        <taxon>Desulfuromonadales</taxon>
        <taxon>Syntrophotaleaceae</taxon>
        <taxon>Syntrophotalea</taxon>
    </lineage>
</organism>
<dbReference type="KEGG" id="pef:A7E78_13695"/>
<dbReference type="EMBL" id="CP015519">
    <property type="protein sequence ID" value="APG28788.1"/>
    <property type="molecule type" value="Genomic_DNA"/>
</dbReference>
<dbReference type="NCBIfam" id="TIGR03251">
    <property type="entry name" value="LAT_fam"/>
    <property type="match status" value="1"/>
</dbReference>
<dbReference type="CDD" id="cd00610">
    <property type="entry name" value="OAT_like"/>
    <property type="match status" value="1"/>
</dbReference>
<evidence type="ECO:0000256" key="1">
    <source>
        <dbReference type="ARBA" id="ARBA00001933"/>
    </source>
</evidence>
<dbReference type="PANTHER" id="PTHR43206">
    <property type="entry name" value="AMINOTRANSFERASE"/>
    <property type="match status" value="1"/>
</dbReference>
<dbReference type="InterPro" id="IPR015422">
    <property type="entry name" value="PyrdxlP-dep_Trfase_small"/>
</dbReference>
<evidence type="ECO:0000256" key="4">
    <source>
        <dbReference type="ARBA" id="ARBA00022576"/>
    </source>
</evidence>
<evidence type="ECO:0000256" key="7">
    <source>
        <dbReference type="ARBA" id="ARBA00030921"/>
    </source>
</evidence>
<dbReference type="GO" id="GO:0030170">
    <property type="term" value="F:pyridoxal phosphate binding"/>
    <property type="evidence" value="ECO:0007669"/>
    <property type="project" value="InterPro"/>
</dbReference>
<dbReference type="InterPro" id="IPR015424">
    <property type="entry name" value="PyrdxlP-dep_Trfase"/>
</dbReference>
<evidence type="ECO:0000256" key="9">
    <source>
        <dbReference type="RuleBase" id="RU003560"/>
    </source>
</evidence>
<protein>
    <recommendedName>
        <fullName evidence="8">L-lysine-epsilon aminotransferase</fullName>
        <ecNumber evidence="3">2.6.1.36</ecNumber>
    </recommendedName>
    <alternativeName>
        <fullName evidence="7">Lysine 6-aminotransferase</fullName>
    </alternativeName>
</protein>
<dbReference type="PANTHER" id="PTHR43206:SF2">
    <property type="entry name" value="4-AMINOBUTYRATE AMINOTRANSFERASE GABT"/>
    <property type="match status" value="1"/>
</dbReference>
<dbReference type="InterPro" id="IPR005814">
    <property type="entry name" value="Aminotrans_3"/>
</dbReference>
<dbReference type="OrthoDB" id="9801052at2"/>
<dbReference type="STRING" id="1842532.A7E78_13695"/>
<dbReference type="EC" id="2.6.1.36" evidence="3"/>
<dbReference type="GO" id="GO:0017000">
    <property type="term" value="P:antibiotic biosynthetic process"/>
    <property type="evidence" value="ECO:0007669"/>
    <property type="project" value="InterPro"/>
</dbReference>
<accession>A0A1L3GSY8</accession>
<dbReference type="GO" id="GO:0045484">
    <property type="term" value="F:L-lysine 6-transaminase activity"/>
    <property type="evidence" value="ECO:0007669"/>
    <property type="project" value="UniProtKB-EC"/>
</dbReference>
<evidence type="ECO:0000313" key="10">
    <source>
        <dbReference type="EMBL" id="APG28788.1"/>
    </source>
</evidence>
<evidence type="ECO:0000313" key="11">
    <source>
        <dbReference type="Proteomes" id="UP000182517"/>
    </source>
</evidence>
<dbReference type="InterPro" id="IPR015421">
    <property type="entry name" value="PyrdxlP-dep_Trfase_major"/>
</dbReference>
<keyword evidence="5" id="KW-0808">Transferase</keyword>
<comment type="similarity">
    <text evidence="2 9">Belongs to the class-III pyridoxal-phosphate-dependent aminotransferase family.</text>
</comment>
<keyword evidence="6 9" id="KW-0663">Pyridoxal phosphate</keyword>
<keyword evidence="11" id="KW-1185">Reference proteome</keyword>
<evidence type="ECO:0000256" key="6">
    <source>
        <dbReference type="ARBA" id="ARBA00022898"/>
    </source>
</evidence>